<keyword evidence="7 9" id="KW-0378">Hydrolase</keyword>
<dbReference type="GO" id="GO:0006098">
    <property type="term" value="P:pentose-phosphate shunt"/>
    <property type="evidence" value="ECO:0007669"/>
    <property type="project" value="UniProtKB-UniPathway"/>
</dbReference>
<name>A0A059ZRK0_ACICK</name>
<evidence type="ECO:0000256" key="5">
    <source>
        <dbReference type="ARBA" id="ARBA00013198"/>
    </source>
</evidence>
<dbReference type="InterPro" id="IPR037171">
    <property type="entry name" value="NagB/RpiA_transferase-like"/>
</dbReference>
<comment type="pathway">
    <text evidence="3 7">Carbohydrate degradation; pentose phosphate pathway; D-ribulose 5-phosphate from D-glucose 6-phosphate (oxidative stage): step 2/3.</text>
</comment>
<dbReference type="EMBL" id="CP005986">
    <property type="protein sequence ID" value="AIA54168.1"/>
    <property type="molecule type" value="Genomic_DNA"/>
</dbReference>
<evidence type="ECO:0000313" key="10">
    <source>
        <dbReference type="Proteomes" id="UP000005522"/>
    </source>
</evidence>
<organism evidence="9 10">
    <name type="scientific">Acidithiobacillus caldus (strain ATCC 51756 / DSM 8584 / KU)</name>
    <dbReference type="NCBI Taxonomy" id="637389"/>
    <lineage>
        <taxon>Bacteria</taxon>
        <taxon>Pseudomonadati</taxon>
        <taxon>Pseudomonadota</taxon>
        <taxon>Acidithiobacillia</taxon>
        <taxon>Acidithiobacillales</taxon>
        <taxon>Acidithiobacillaceae</taxon>
        <taxon>Acidithiobacillus</taxon>
    </lineage>
</organism>
<evidence type="ECO:0000256" key="2">
    <source>
        <dbReference type="ARBA" id="ARBA00002681"/>
    </source>
</evidence>
<dbReference type="Proteomes" id="UP000005522">
    <property type="component" value="Chromosome"/>
</dbReference>
<evidence type="ECO:0000256" key="6">
    <source>
        <dbReference type="ARBA" id="ARBA00020337"/>
    </source>
</evidence>
<comment type="similarity">
    <text evidence="4 7">Belongs to the glucosamine/galactosamine-6-phosphate isomerase family. 6-phosphogluconolactonase subfamily.</text>
</comment>
<dbReference type="KEGG" id="acz:Acaty_c0277"/>
<dbReference type="GeneID" id="92930295"/>
<dbReference type="Gene3D" id="3.40.50.1360">
    <property type="match status" value="1"/>
</dbReference>
<gene>
    <name evidence="7" type="primary">pgl</name>
    <name evidence="9" type="ORF">Acaty_c0277</name>
</gene>
<dbReference type="RefSeq" id="WP_004870248.1">
    <property type="nucleotide sequence ID" value="NZ_CP005986.1"/>
</dbReference>
<dbReference type="AlphaFoldDB" id="A0A059ZRK0"/>
<comment type="function">
    <text evidence="2 7">Hydrolysis of 6-phosphogluconolactone to 6-phosphogluconate.</text>
</comment>
<dbReference type="InterPro" id="IPR039104">
    <property type="entry name" value="6PGL"/>
</dbReference>
<dbReference type="eggNOG" id="COG0363">
    <property type="taxonomic scope" value="Bacteria"/>
</dbReference>
<dbReference type="InterPro" id="IPR005900">
    <property type="entry name" value="6-phosphogluconolactonase_DevB"/>
</dbReference>
<dbReference type="HOGENOM" id="CLU_053947_2_0_6"/>
<evidence type="ECO:0000313" key="9">
    <source>
        <dbReference type="EMBL" id="AIA54168.1"/>
    </source>
</evidence>
<feature type="domain" description="Glucosamine/galactosamine-6-phosphate isomerase" evidence="8">
    <location>
        <begin position="13"/>
        <end position="214"/>
    </location>
</feature>
<protein>
    <recommendedName>
        <fullName evidence="6 7">6-phosphogluconolactonase</fullName>
        <shortName evidence="7">6PGL</shortName>
        <ecNumber evidence="5 7">3.1.1.31</ecNumber>
    </recommendedName>
</protein>
<reference evidence="9 10" key="1">
    <citation type="journal article" date="2009" name="J. Bacteriol.">
        <title>Draft genome sequence of the extremely acidophilic bacterium Acidithiobacillus caldus ATCC 51756 reveals metabolic versatility in the genus Acidithiobacillus.</title>
        <authorList>
            <person name="Valdes J."/>
            <person name="Quatrini R."/>
            <person name="Hallberg K."/>
            <person name="Dopson M."/>
            <person name="Valenzuela P.D."/>
            <person name="Holmes D.S."/>
        </authorList>
    </citation>
    <scope>NUCLEOTIDE SEQUENCE [LARGE SCALE GENOMIC DNA]</scope>
    <source>
        <strain evidence="10">ATCC 51756 / DSM 8584 / KU</strain>
    </source>
</reference>
<dbReference type="PANTHER" id="PTHR11054">
    <property type="entry name" value="6-PHOSPHOGLUCONOLACTONASE"/>
    <property type="match status" value="1"/>
</dbReference>
<dbReference type="EC" id="3.1.1.31" evidence="5 7"/>
<sequence length="231" mass="25093">MALATPNWHIHRDADHLAQALAEAIARIAAESIAQRGAFHLVLAGGHTPASTYARLPQLGRRWQDWHLYYGDERYLPPGHPERNDSMVEAQWTGKVPIPAQQHHRLALVDDPEAAAVAYARILPPQDFDLVLLGLGEDGHCASLFPGHALGLDAGAPAVLAVDNAAKPPPRRITLSGWRLLRSRKRFFVVTGAAKAAAISRWRAGEPLPAAQLGAGAEVWMDPEAARWPTP</sequence>
<dbReference type="Pfam" id="PF01182">
    <property type="entry name" value="Glucosamine_iso"/>
    <property type="match status" value="1"/>
</dbReference>
<evidence type="ECO:0000256" key="7">
    <source>
        <dbReference type="RuleBase" id="RU365095"/>
    </source>
</evidence>
<dbReference type="InterPro" id="IPR006148">
    <property type="entry name" value="Glc/Gal-6P_isomerase"/>
</dbReference>
<evidence type="ECO:0000256" key="3">
    <source>
        <dbReference type="ARBA" id="ARBA00004961"/>
    </source>
</evidence>
<dbReference type="NCBIfam" id="TIGR01198">
    <property type="entry name" value="pgl"/>
    <property type="match status" value="1"/>
</dbReference>
<proteinExistence type="inferred from homology"/>
<evidence type="ECO:0000259" key="8">
    <source>
        <dbReference type="Pfam" id="PF01182"/>
    </source>
</evidence>
<dbReference type="SUPFAM" id="SSF100950">
    <property type="entry name" value="NagB/RpiA/CoA transferase-like"/>
    <property type="match status" value="1"/>
</dbReference>
<dbReference type="UniPathway" id="UPA00115">
    <property type="reaction ID" value="UER00409"/>
</dbReference>
<dbReference type="GO" id="GO:0017057">
    <property type="term" value="F:6-phosphogluconolactonase activity"/>
    <property type="evidence" value="ECO:0007669"/>
    <property type="project" value="UniProtKB-UniRule"/>
</dbReference>
<dbReference type="CDD" id="cd01400">
    <property type="entry name" value="6PGL"/>
    <property type="match status" value="1"/>
</dbReference>
<evidence type="ECO:0000256" key="4">
    <source>
        <dbReference type="ARBA" id="ARBA00010662"/>
    </source>
</evidence>
<evidence type="ECO:0000256" key="1">
    <source>
        <dbReference type="ARBA" id="ARBA00000832"/>
    </source>
</evidence>
<accession>A0A059ZRK0</accession>
<comment type="catalytic activity">
    <reaction evidence="1 7">
        <text>6-phospho-D-glucono-1,5-lactone + H2O = 6-phospho-D-gluconate + H(+)</text>
        <dbReference type="Rhea" id="RHEA:12556"/>
        <dbReference type="ChEBI" id="CHEBI:15377"/>
        <dbReference type="ChEBI" id="CHEBI:15378"/>
        <dbReference type="ChEBI" id="CHEBI:57955"/>
        <dbReference type="ChEBI" id="CHEBI:58759"/>
        <dbReference type="EC" id="3.1.1.31"/>
    </reaction>
</comment>
<dbReference type="GO" id="GO:0005975">
    <property type="term" value="P:carbohydrate metabolic process"/>
    <property type="evidence" value="ECO:0007669"/>
    <property type="project" value="UniProtKB-UniRule"/>
</dbReference>
<dbReference type="PANTHER" id="PTHR11054:SF0">
    <property type="entry name" value="6-PHOSPHOGLUCONOLACTONASE"/>
    <property type="match status" value="1"/>
</dbReference>